<keyword evidence="9" id="KW-0808">Transferase</keyword>
<evidence type="ECO:0000259" key="8">
    <source>
        <dbReference type="Pfam" id="PF04138"/>
    </source>
</evidence>
<keyword evidence="2 6" id="KW-0812">Transmembrane</keyword>
<evidence type="ECO:0000256" key="3">
    <source>
        <dbReference type="ARBA" id="ARBA00022989"/>
    </source>
</evidence>
<feature type="transmembrane region" description="Helical" evidence="6">
    <location>
        <begin position="29"/>
        <end position="48"/>
    </location>
</feature>
<evidence type="ECO:0000256" key="1">
    <source>
        <dbReference type="ARBA" id="ARBA00004141"/>
    </source>
</evidence>
<evidence type="ECO:0000256" key="6">
    <source>
        <dbReference type="SAM" id="Phobius"/>
    </source>
</evidence>
<dbReference type="Proteomes" id="UP000634579">
    <property type="component" value="Unassembled WGS sequence"/>
</dbReference>
<dbReference type="GO" id="GO:0016740">
    <property type="term" value="F:transferase activity"/>
    <property type="evidence" value="ECO:0007669"/>
    <property type="project" value="UniProtKB-KW"/>
</dbReference>
<reference evidence="9 10" key="1">
    <citation type="submission" date="2020-10" db="EMBL/GenBank/DDBJ databases">
        <title>Draft genome sequences of plant-associated actinobacteria.</title>
        <authorList>
            <person name="Tarlachkov S.V."/>
            <person name="Starodumova I.P."/>
            <person name="Dorofeeva L.V."/>
            <person name="Prisyazhnaya N.V."/>
            <person name="Roubtsova T.V."/>
            <person name="Chizhov V.N."/>
            <person name="Nadler S.A."/>
            <person name="Subbotin S.A."/>
            <person name="Evtushenko L.I."/>
        </authorList>
    </citation>
    <scope>NUCLEOTIDE SEQUENCE [LARGE SCALE GENOMIC DNA]</scope>
    <source>
        <strain evidence="9 10">VKM Ac-2886</strain>
    </source>
</reference>
<keyword evidence="3 6" id="KW-1133">Transmembrane helix</keyword>
<dbReference type="SUPFAM" id="SSF53448">
    <property type="entry name" value="Nucleotide-diphospho-sugar transferases"/>
    <property type="match status" value="1"/>
</dbReference>
<name>A0A8I0VAF1_9MICO</name>
<feature type="domain" description="Glycosyltransferase 2-like" evidence="7">
    <location>
        <begin position="153"/>
        <end position="222"/>
    </location>
</feature>
<evidence type="ECO:0000259" key="7">
    <source>
        <dbReference type="Pfam" id="PF00535"/>
    </source>
</evidence>
<dbReference type="EMBL" id="JADKRP010000001">
    <property type="protein sequence ID" value="MBF4630316.1"/>
    <property type="molecule type" value="Genomic_DNA"/>
</dbReference>
<keyword evidence="10" id="KW-1185">Reference proteome</keyword>
<evidence type="ECO:0000256" key="2">
    <source>
        <dbReference type="ARBA" id="ARBA00022692"/>
    </source>
</evidence>
<feature type="domain" description="GtrA/DPMS transmembrane" evidence="8">
    <location>
        <begin position="3"/>
        <end position="88"/>
    </location>
</feature>
<accession>A0A8I0VAF1</accession>
<dbReference type="InterPro" id="IPR029044">
    <property type="entry name" value="Nucleotide-diphossugar_trans"/>
</dbReference>
<dbReference type="AlphaFoldDB" id="A0A8I0VAF1"/>
<organism evidence="9 10">
    <name type="scientific">Clavibacter phaseoli</name>
    <dbReference type="NCBI Taxonomy" id="1734031"/>
    <lineage>
        <taxon>Bacteria</taxon>
        <taxon>Bacillati</taxon>
        <taxon>Actinomycetota</taxon>
        <taxon>Actinomycetes</taxon>
        <taxon>Micrococcales</taxon>
        <taxon>Microbacteriaceae</taxon>
        <taxon>Clavibacter</taxon>
    </lineage>
</organism>
<dbReference type="InterPro" id="IPR007267">
    <property type="entry name" value="GtrA_DPMS_TM"/>
</dbReference>
<dbReference type="GO" id="GO:0016020">
    <property type="term" value="C:membrane"/>
    <property type="evidence" value="ECO:0007669"/>
    <property type="project" value="UniProtKB-SubCell"/>
</dbReference>
<evidence type="ECO:0000313" key="10">
    <source>
        <dbReference type="Proteomes" id="UP000634579"/>
    </source>
</evidence>
<sequence length="223" mass="24009">MSLAAPVNRLGNRHRTFRENRRRSAPLELLAYGAISVAGVLVALACVWTSRYALRLDSLLADNVSKNVFGLGLGLGLVLRFASFRYWVCGSTARASCTSPTSPKPAPRSSRPSPRHDRAGAEPPAPHPRSGRRHAYSPTRKATVPAPMARPLVVIHTYDETGDVRTIVAKVLVPTPEARVLVVDDGTTDGTGDIAYVIASVEERVHVIHRSQKSDLGAAYVAA</sequence>
<dbReference type="GO" id="GO:0000271">
    <property type="term" value="P:polysaccharide biosynthetic process"/>
    <property type="evidence" value="ECO:0007669"/>
    <property type="project" value="InterPro"/>
</dbReference>
<feature type="transmembrane region" description="Helical" evidence="6">
    <location>
        <begin position="68"/>
        <end position="88"/>
    </location>
</feature>
<evidence type="ECO:0000256" key="5">
    <source>
        <dbReference type="SAM" id="MobiDB-lite"/>
    </source>
</evidence>
<proteinExistence type="predicted"/>
<protein>
    <submittedName>
        <fullName evidence="9">Glycosyltransferase</fullName>
    </submittedName>
</protein>
<gene>
    <name evidence="9" type="ORF">ITJ42_03710</name>
</gene>
<evidence type="ECO:0000313" key="9">
    <source>
        <dbReference type="EMBL" id="MBF4630316.1"/>
    </source>
</evidence>
<dbReference type="Gene3D" id="3.90.550.10">
    <property type="entry name" value="Spore Coat Polysaccharide Biosynthesis Protein SpsA, Chain A"/>
    <property type="match status" value="1"/>
</dbReference>
<dbReference type="Pfam" id="PF04138">
    <property type="entry name" value="GtrA_DPMS_TM"/>
    <property type="match status" value="1"/>
</dbReference>
<comment type="caution">
    <text evidence="9">The sequence shown here is derived from an EMBL/GenBank/DDBJ whole genome shotgun (WGS) entry which is preliminary data.</text>
</comment>
<dbReference type="InterPro" id="IPR001173">
    <property type="entry name" value="Glyco_trans_2-like"/>
</dbReference>
<evidence type="ECO:0000256" key="4">
    <source>
        <dbReference type="ARBA" id="ARBA00023136"/>
    </source>
</evidence>
<comment type="subcellular location">
    <subcellularLocation>
        <location evidence="1">Membrane</location>
        <topology evidence="1">Multi-pass membrane protein</topology>
    </subcellularLocation>
</comment>
<keyword evidence="4 6" id="KW-0472">Membrane</keyword>
<feature type="region of interest" description="Disordered" evidence="5">
    <location>
        <begin position="94"/>
        <end position="143"/>
    </location>
</feature>
<dbReference type="Pfam" id="PF00535">
    <property type="entry name" value="Glycos_transf_2"/>
    <property type="match status" value="1"/>
</dbReference>